<sequence length="284" mass="30919">MSDHKSLNILAIGASRNIGYYSSKKLLGAGATVTFLLRSPTVFDTDEEIQPYVKNGHAVLVKGDALVSADVQKAWDTASKDRPVDFLLFSVGGTPKFTFGKGFIIDPPNLVTQSLLNALSTMPKVSGVEDQTKIITLSSIGLTRTSHDSLPLAIKPLYGWLLNSPHEDKAGAERAIAYCTGWSWNTEKDGEPNADIMGENWQDGLPSAGSLKKALVIRPALLTDGKCVAEKPQKEGKQPKEPYRVSEGELGGYTISRQDVAHFVVDVILNKWAQYENKIVNIGY</sequence>
<name>A0A4Y7TZG5_COPMI</name>
<gene>
    <name evidence="1" type="ORF">FA13DRAFT_1760563</name>
</gene>
<reference evidence="1 2" key="1">
    <citation type="journal article" date="2019" name="Nat. Ecol. Evol.">
        <title>Megaphylogeny resolves global patterns of mushroom evolution.</title>
        <authorList>
            <person name="Varga T."/>
            <person name="Krizsan K."/>
            <person name="Foldi C."/>
            <person name="Dima B."/>
            <person name="Sanchez-Garcia M."/>
            <person name="Sanchez-Ramirez S."/>
            <person name="Szollosi G.J."/>
            <person name="Szarkandi J.G."/>
            <person name="Papp V."/>
            <person name="Albert L."/>
            <person name="Andreopoulos W."/>
            <person name="Angelini C."/>
            <person name="Antonin V."/>
            <person name="Barry K.W."/>
            <person name="Bougher N.L."/>
            <person name="Buchanan P."/>
            <person name="Buyck B."/>
            <person name="Bense V."/>
            <person name="Catcheside P."/>
            <person name="Chovatia M."/>
            <person name="Cooper J."/>
            <person name="Damon W."/>
            <person name="Desjardin D."/>
            <person name="Finy P."/>
            <person name="Geml J."/>
            <person name="Haridas S."/>
            <person name="Hughes K."/>
            <person name="Justo A."/>
            <person name="Karasinski D."/>
            <person name="Kautmanova I."/>
            <person name="Kiss B."/>
            <person name="Kocsube S."/>
            <person name="Kotiranta H."/>
            <person name="LaButti K.M."/>
            <person name="Lechner B.E."/>
            <person name="Liimatainen K."/>
            <person name="Lipzen A."/>
            <person name="Lukacs Z."/>
            <person name="Mihaltcheva S."/>
            <person name="Morgado L.N."/>
            <person name="Niskanen T."/>
            <person name="Noordeloos M.E."/>
            <person name="Ohm R.A."/>
            <person name="Ortiz-Santana B."/>
            <person name="Ovrebo C."/>
            <person name="Racz N."/>
            <person name="Riley R."/>
            <person name="Savchenko A."/>
            <person name="Shiryaev A."/>
            <person name="Soop K."/>
            <person name="Spirin V."/>
            <person name="Szebenyi C."/>
            <person name="Tomsovsky M."/>
            <person name="Tulloss R.E."/>
            <person name="Uehling J."/>
            <person name="Grigoriev I.V."/>
            <person name="Vagvolgyi C."/>
            <person name="Papp T."/>
            <person name="Martin F.M."/>
            <person name="Miettinen O."/>
            <person name="Hibbett D.S."/>
            <person name="Nagy L.G."/>
        </authorList>
    </citation>
    <scope>NUCLEOTIDE SEQUENCE [LARGE SCALE GENOMIC DNA]</scope>
    <source>
        <strain evidence="1 2">FP101781</strain>
    </source>
</reference>
<dbReference type="SUPFAM" id="SSF51735">
    <property type="entry name" value="NAD(P)-binding Rossmann-fold domains"/>
    <property type="match status" value="1"/>
</dbReference>
<protein>
    <recommendedName>
        <fullName evidence="3">NAD(P)-binding domain-containing protein</fullName>
    </recommendedName>
</protein>
<dbReference type="PANTHER" id="PTHR15020:SF50">
    <property type="entry name" value="UPF0659 PROTEIN YMR090W"/>
    <property type="match status" value="1"/>
</dbReference>
<dbReference type="EMBL" id="QPFP01000001">
    <property type="protein sequence ID" value="TEB39566.1"/>
    <property type="molecule type" value="Genomic_DNA"/>
</dbReference>
<accession>A0A4Y7TZG5</accession>
<keyword evidence="2" id="KW-1185">Reference proteome</keyword>
<dbReference type="STRING" id="71717.A0A4Y7TZG5"/>
<evidence type="ECO:0008006" key="3">
    <source>
        <dbReference type="Google" id="ProtNLM"/>
    </source>
</evidence>
<dbReference type="AlphaFoldDB" id="A0A4Y7TZG5"/>
<comment type="caution">
    <text evidence="1">The sequence shown here is derived from an EMBL/GenBank/DDBJ whole genome shotgun (WGS) entry which is preliminary data.</text>
</comment>
<organism evidence="1 2">
    <name type="scientific">Coprinellus micaceus</name>
    <name type="common">Glistening ink-cap mushroom</name>
    <name type="synonym">Coprinus micaceus</name>
    <dbReference type="NCBI Taxonomy" id="71717"/>
    <lineage>
        <taxon>Eukaryota</taxon>
        <taxon>Fungi</taxon>
        <taxon>Dikarya</taxon>
        <taxon>Basidiomycota</taxon>
        <taxon>Agaricomycotina</taxon>
        <taxon>Agaricomycetes</taxon>
        <taxon>Agaricomycetidae</taxon>
        <taxon>Agaricales</taxon>
        <taxon>Agaricineae</taxon>
        <taxon>Psathyrellaceae</taxon>
        <taxon>Coprinellus</taxon>
    </lineage>
</organism>
<evidence type="ECO:0000313" key="1">
    <source>
        <dbReference type="EMBL" id="TEB39566.1"/>
    </source>
</evidence>
<dbReference type="Proteomes" id="UP000298030">
    <property type="component" value="Unassembled WGS sequence"/>
</dbReference>
<dbReference type="InterPro" id="IPR036291">
    <property type="entry name" value="NAD(P)-bd_dom_sf"/>
</dbReference>
<dbReference type="Gene3D" id="3.40.50.720">
    <property type="entry name" value="NAD(P)-binding Rossmann-like Domain"/>
    <property type="match status" value="1"/>
</dbReference>
<proteinExistence type="predicted"/>
<dbReference type="OrthoDB" id="63935at2759"/>
<evidence type="ECO:0000313" key="2">
    <source>
        <dbReference type="Proteomes" id="UP000298030"/>
    </source>
</evidence>
<dbReference type="PANTHER" id="PTHR15020">
    <property type="entry name" value="FLAVIN REDUCTASE-RELATED"/>
    <property type="match status" value="1"/>
</dbReference>